<dbReference type="Proteomes" id="UP000823927">
    <property type="component" value="Unassembled WGS sequence"/>
</dbReference>
<dbReference type="Pfam" id="PF19499">
    <property type="entry name" value="DUF6034"/>
    <property type="match status" value="1"/>
</dbReference>
<gene>
    <name evidence="3" type="ORF">IAB46_05875</name>
</gene>
<reference evidence="3" key="2">
    <citation type="journal article" date="2021" name="PeerJ">
        <title>Extensive microbial diversity within the chicken gut microbiome revealed by metagenomics and culture.</title>
        <authorList>
            <person name="Gilroy R."/>
            <person name="Ravi A."/>
            <person name="Getino M."/>
            <person name="Pursley I."/>
            <person name="Horton D.L."/>
            <person name="Alikhan N.F."/>
            <person name="Baker D."/>
            <person name="Gharbi K."/>
            <person name="Hall N."/>
            <person name="Watson M."/>
            <person name="Adriaenssens E.M."/>
            <person name="Foster-Nyarko E."/>
            <person name="Jarju S."/>
            <person name="Secka A."/>
            <person name="Antonio M."/>
            <person name="Oren A."/>
            <person name="Chaudhuri R.R."/>
            <person name="La Ragione R."/>
            <person name="Hildebrand F."/>
            <person name="Pallen M.J."/>
        </authorList>
    </citation>
    <scope>NUCLEOTIDE SEQUENCE</scope>
    <source>
        <strain evidence="3">CHK178-757</strain>
    </source>
</reference>
<evidence type="ECO:0008006" key="5">
    <source>
        <dbReference type="Google" id="ProtNLM"/>
    </source>
</evidence>
<organism evidence="3 4">
    <name type="scientific">Candidatus Scybalocola faecigallinarum</name>
    <dbReference type="NCBI Taxonomy" id="2840941"/>
    <lineage>
        <taxon>Bacteria</taxon>
        <taxon>Bacillati</taxon>
        <taxon>Bacillota</taxon>
        <taxon>Clostridia</taxon>
        <taxon>Lachnospirales</taxon>
        <taxon>Lachnospiraceae</taxon>
        <taxon>Lachnospiraceae incertae sedis</taxon>
        <taxon>Candidatus Scybalocola (ex Gilroy et al. 2021)</taxon>
    </lineage>
</organism>
<sequence>MKKHRIFRPRRFFAALMAGTSVFLAACQPTPETEIISQKEDIQDVIQDYTQAGDASGDTGDASGSSGDTSGQQGQTLAQRLGVPESISFEITSENGGPSITADHIPVEFPQADRAGAATVVRADLTDEQLWTLVDGFTQGVQLYEPMPSTKEDLQENIEQMQEEINAIRESGSEEEQGQISELEEMIRFRQSFIESAPSRDSLEYIPMSREWEIDESGMESINGQNNQGDMTYSVYASKDASAYTVSLRKEETSISKDASLWTETALQGMTGGMAAKGKPSFENKICACTDEEAVQTALDFLSEQGIATEDLMARKIEPVIWCDFNQETVSEGYVGYKIDLCRSVGDILQTFTDDHIWYMDINGEVAPENEGRLPYDYESLTITVTDDGIVDFYWTNPMEITQVLSEDVALKSFDEIQKIMEQHALMAYESYSLDSYENEIPLKLGKVTFGMMRVQNPDSDGEYTLVPVWDVFAYLSDGTLSASSMMTINAMDGSIISRNTGY</sequence>
<comment type="caution">
    <text evidence="3">The sequence shown here is derived from an EMBL/GenBank/DDBJ whole genome shotgun (WGS) entry which is preliminary data.</text>
</comment>
<evidence type="ECO:0000256" key="2">
    <source>
        <dbReference type="SAM" id="SignalP"/>
    </source>
</evidence>
<name>A0A9D1F4A1_9FIRM</name>
<dbReference type="AlphaFoldDB" id="A0A9D1F4A1"/>
<proteinExistence type="predicted"/>
<protein>
    <recommendedName>
        <fullName evidence="5">PepSY domain-containing protein</fullName>
    </recommendedName>
</protein>
<accession>A0A9D1F4A1</accession>
<dbReference type="PROSITE" id="PS51257">
    <property type="entry name" value="PROKAR_LIPOPROTEIN"/>
    <property type="match status" value="1"/>
</dbReference>
<dbReference type="EMBL" id="DVIT01000022">
    <property type="protein sequence ID" value="HIS47079.1"/>
    <property type="molecule type" value="Genomic_DNA"/>
</dbReference>
<keyword evidence="2" id="KW-0732">Signal</keyword>
<dbReference type="InterPro" id="IPR046098">
    <property type="entry name" value="DUF6034"/>
</dbReference>
<feature type="signal peptide" evidence="2">
    <location>
        <begin position="1"/>
        <end position="25"/>
    </location>
</feature>
<feature type="chain" id="PRO_5039093680" description="PepSY domain-containing protein" evidence="2">
    <location>
        <begin position="26"/>
        <end position="503"/>
    </location>
</feature>
<evidence type="ECO:0000256" key="1">
    <source>
        <dbReference type="SAM" id="MobiDB-lite"/>
    </source>
</evidence>
<evidence type="ECO:0000313" key="3">
    <source>
        <dbReference type="EMBL" id="HIS47079.1"/>
    </source>
</evidence>
<evidence type="ECO:0000313" key="4">
    <source>
        <dbReference type="Proteomes" id="UP000823927"/>
    </source>
</evidence>
<feature type="region of interest" description="Disordered" evidence="1">
    <location>
        <begin position="51"/>
        <end position="76"/>
    </location>
</feature>
<reference evidence="3" key="1">
    <citation type="submission" date="2020-10" db="EMBL/GenBank/DDBJ databases">
        <authorList>
            <person name="Gilroy R."/>
        </authorList>
    </citation>
    <scope>NUCLEOTIDE SEQUENCE</scope>
    <source>
        <strain evidence="3">CHK178-757</strain>
    </source>
</reference>